<dbReference type="PANTHER" id="PTHR24250:SF50">
    <property type="entry name" value="PEPTIDASE S1 DOMAIN-CONTAINING PROTEIN"/>
    <property type="match status" value="1"/>
</dbReference>
<keyword evidence="2 4" id="KW-0645">Protease</keyword>
<dbReference type="PROSITE" id="PS00135">
    <property type="entry name" value="TRYPSIN_SER"/>
    <property type="match status" value="1"/>
</dbReference>
<keyword evidence="2" id="KW-0720">Serine protease</keyword>
<dbReference type="InterPro" id="IPR033116">
    <property type="entry name" value="TRYPSIN_SER"/>
</dbReference>
<dbReference type="GO" id="GO:0006508">
    <property type="term" value="P:proteolysis"/>
    <property type="evidence" value="ECO:0007669"/>
    <property type="project" value="UniProtKB-KW"/>
</dbReference>
<dbReference type="InterPro" id="IPR043504">
    <property type="entry name" value="Peptidase_S1_PA_chymotrypsin"/>
</dbReference>
<dbReference type="Gene3D" id="2.40.10.10">
    <property type="entry name" value="Trypsin-like serine proteases"/>
    <property type="match status" value="1"/>
</dbReference>
<dbReference type="GO" id="GO:0004252">
    <property type="term" value="F:serine-type endopeptidase activity"/>
    <property type="evidence" value="ECO:0007669"/>
    <property type="project" value="InterPro"/>
</dbReference>
<dbReference type="FunFam" id="2.40.10.10:FF:000068">
    <property type="entry name" value="transmembrane protease serine 2"/>
    <property type="match status" value="1"/>
</dbReference>
<dbReference type="Proteomes" id="UP000499080">
    <property type="component" value="Unassembled WGS sequence"/>
</dbReference>
<dbReference type="Pfam" id="PF00089">
    <property type="entry name" value="Trypsin"/>
    <property type="match status" value="1"/>
</dbReference>
<keyword evidence="1" id="KW-1015">Disulfide bond</keyword>
<dbReference type="PROSITE" id="PS00134">
    <property type="entry name" value="TRYPSIN_HIS"/>
    <property type="match status" value="1"/>
</dbReference>
<dbReference type="OrthoDB" id="6436501at2759"/>
<dbReference type="PROSITE" id="PS50240">
    <property type="entry name" value="TRYPSIN_DOM"/>
    <property type="match status" value="1"/>
</dbReference>
<evidence type="ECO:0000313" key="4">
    <source>
        <dbReference type="EMBL" id="GBN00988.1"/>
    </source>
</evidence>
<accession>A0A4Y2KF72</accession>
<evidence type="ECO:0000256" key="1">
    <source>
        <dbReference type="ARBA" id="ARBA00023157"/>
    </source>
</evidence>
<evidence type="ECO:0000313" key="5">
    <source>
        <dbReference type="Proteomes" id="UP000499080"/>
    </source>
</evidence>
<dbReference type="InterPro" id="IPR001314">
    <property type="entry name" value="Peptidase_S1A"/>
</dbReference>
<dbReference type="CDD" id="cd00190">
    <property type="entry name" value="Tryp_SPc"/>
    <property type="match status" value="1"/>
</dbReference>
<dbReference type="InterPro" id="IPR018114">
    <property type="entry name" value="TRYPSIN_HIS"/>
</dbReference>
<dbReference type="SMART" id="SM00020">
    <property type="entry name" value="Tryp_SPc"/>
    <property type="match status" value="1"/>
</dbReference>
<dbReference type="SUPFAM" id="SSF50494">
    <property type="entry name" value="Trypsin-like serine proteases"/>
    <property type="match status" value="1"/>
</dbReference>
<dbReference type="PRINTS" id="PR00722">
    <property type="entry name" value="CHYMOTRYPSIN"/>
</dbReference>
<dbReference type="InterPro" id="IPR001254">
    <property type="entry name" value="Trypsin_dom"/>
</dbReference>
<keyword evidence="5" id="KW-1185">Reference proteome</keyword>
<dbReference type="InterPro" id="IPR009003">
    <property type="entry name" value="Peptidase_S1_PA"/>
</dbReference>
<evidence type="ECO:0000259" key="3">
    <source>
        <dbReference type="PROSITE" id="PS50240"/>
    </source>
</evidence>
<organism evidence="4 5">
    <name type="scientific">Araneus ventricosus</name>
    <name type="common">Orbweaver spider</name>
    <name type="synonym">Epeira ventricosa</name>
    <dbReference type="NCBI Taxonomy" id="182803"/>
    <lineage>
        <taxon>Eukaryota</taxon>
        <taxon>Metazoa</taxon>
        <taxon>Ecdysozoa</taxon>
        <taxon>Arthropoda</taxon>
        <taxon>Chelicerata</taxon>
        <taxon>Arachnida</taxon>
        <taxon>Araneae</taxon>
        <taxon>Araneomorphae</taxon>
        <taxon>Entelegynae</taxon>
        <taxon>Araneoidea</taxon>
        <taxon>Araneidae</taxon>
        <taxon>Araneus</taxon>
    </lineage>
</organism>
<reference evidence="4 5" key="1">
    <citation type="journal article" date="2019" name="Sci. Rep.">
        <title>Orb-weaving spider Araneus ventricosus genome elucidates the spidroin gene catalogue.</title>
        <authorList>
            <person name="Kono N."/>
            <person name="Nakamura H."/>
            <person name="Ohtoshi R."/>
            <person name="Moran D.A.P."/>
            <person name="Shinohara A."/>
            <person name="Yoshida Y."/>
            <person name="Fujiwara M."/>
            <person name="Mori M."/>
            <person name="Tomita M."/>
            <person name="Arakawa K."/>
        </authorList>
    </citation>
    <scope>NUCLEOTIDE SEQUENCE [LARGE SCALE GENOMIC DNA]</scope>
</reference>
<sequence>MITNIEVFYTDCGRANEMTSKIVGGAVVNAHKYPWMVTVHADNGLCGGALITRQYVLTAAHCVTNKRNIGVGIAVHDRNRPGQIIPASVVKIHPEYRETEHYDIALIKLQGAVIISERVRTLCLPHNLNLEQAGKHAIAAGWGMTQPGNPNSDSKFLKEVNLKILNAERIITAQGVNLTGACMATGSLFLEVVSDSHVNREGRGGLMGDSGSPLFTRYADGKYHVIGVTATTLKRPRPCMGVSNYARVSVHTQWIMNNIMDSVPCEMANDEMAPVATNHL</sequence>
<proteinExistence type="predicted"/>
<feature type="domain" description="Peptidase S1" evidence="3">
    <location>
        <begin position="22"/>
        <end position="260"/>
    </location>
</feature>
<comment type="caution">
    <text evidence="4">The sequence shown here is derived from an EMBL/GenBank/DDBJ whole genome shotgun (WGS) entry which is preliminary data.</text>
</comment>
<dbReference type="AlphaFoldDB" id="A0A4Y2KF72"/>
<evidence type="ECO:0000256" key="2">
    <source>
        <dbReference type="RuleBase" id="RU363034"/>
    </source>
</evidence>
<keyword evidence="2" id="KW-0378">Hydrolase</keyword>
<keyword evidence="4" id="KW-0472">Membrane</keyword>
<dbReference type="PANTHER" id="PTHR24250">
    <property type="entry name" value="CHYMOTRYPSIN-RELATED"/>
    <property type="match status" value="1"/>
</dbReference>
<keyword evidence="4" id="KW-0812">Transmembrane</keyword>
<protein>
    <submittedName>
        <fullName evidence="4">Transmembrane protease serine 6</fullName>
    </submittedName>
</protein>
<dbReference type="EMBL" id="BGPR01004570">
    <property type="protein sequence ID" value="GBN00988.1"/>
    <property type="molecule type" value="Genomic_DNA"/>
</dbReference>
<gene>
    <name evidence="4" type="primary">Tmprss6_0</name>
    <name evidence="4" type="ORF">AVEN_201758_1</name>
</gene>
<name>A0A4Y2KF72_ARAVE</name>